<dbReference type="CTD" id="20204895"/>
<dbReference type="EnsemblMetazoa" id="HelroT174235">
    <property type="protein sequence ID" value="HelroP174235"/>
    <property type="gene ID" value="HelroG174235"/>
</dbReference>
<reference evidence="2 4" key="2">
    <citation type="journal article" date="2013" name="Nature">
        <title>Insights into bilaterian evolution from three spiralian genomes.</title>
        <authorList>
            <person name="Simakov O."/>
            <person name="Marletaz F."/>
            <person name="Cho S.J."/>
            <person name="Edsinger-Gonzales E."/>
            <person name="Havlak P."/>
            <person name="Hellsten U."/>
            <person name="Kuo D.H."/>
            <person name="Larsson T."/>
            <person name="Lv J."/>
            <person name="Arendt D."/>
            <person name="Savage R."/>
            <person name="Osoegawa K."/>
            <person name="de Jong P."/>
            <person name="Grimwood J."/>
            <person name="Chapman J.A."/>
            <person name="Shapiro H."/>
            <person name="Aerts A."/>
            <person name="Otillar R.P."/>
            <person name="Terry A.Y."/>
            <person name="Boore J.L."/>
            <person name="Grigoriev I.V."/>
            <person name="Lindberg D.R."/>
            <person name="Seaver E.C."/>
            <person name="Weisblat D.A."/>
            <person name="Putnam N.H."/>
            <person name="Rokhsar D.S."/>
        </authorList>
    </citation>
    <scope>NUCLEOTIDE SEQUENCE</scope>
</reference>
<dbReference type="Pfam" id="PF22938">
    <property type="entry name" value="Integrase_p58_C"/>
    <property type="match status" value="1"/>
</dbReference>
<name>T1F7U6_HELRO</name>
<evidence type="ECO:0000313" key="3">
    <source>
        <dbReference type="EnsemblMetazoa" id="HelroP174235"/>
    </source>
</evidence>
<dbReference type="OrthoDB" id="8022549at2759"/>
<reference evidence="3" key="3">
    <citation type="submission" date="2015-06" db="UniProtKB">
        <authorList>
            <consortium name="EnsemblMetazoa"/>
        </authorList>
    </citation>
    <scope>IDENTIFICATION</scope>
</reference>
<dbReference type="STRING" id="6412.T1F7U6"/>
<gene>
    <name evidence="3" type="primary">20204895</name>
    <name evidence="2" type="ORF">HELRODRAFT_174235</name>
</gene>
<evidence type="ECO:0000259" key="1">
    <source>
        <dbReference type="Pfam" id="PF22938"/>
    </source>
</evidence>
<evidence type="ECO:0000313" key="4">
    <source>
        <dbReference type="Proteomes" id="UP000015101"/>
    </source>
</evidence>
<dbReference type="Proteomes" id="UP000015101">
    <property type="component" value="Unassembled WGS sequence"/>
</dbReference>
<dbReference type="InterPro" id="IPR054465">
    <property type="entry name" value="Integrase_p58-like_C"/>
</dbReference>
<evidence type="ECO:0000313" key="2">
    <source>
        <dbReference type="EMBL" id="ESO02812.1"/>
    </source>
</evidence>
<sequence length="149" mass="17199">MTQTGGHAEFVKKKKKELAVIQNHGQQSEINKIISKYKTLFAKDKYDIGTVKGYDAHIDLQVDKYCSKRPYRKTYEIKIGKLVYVENGNSLNRKKLEELKIGPYQVLEKLSNSIYRINTGHKKFESNLFHVTKLVPVPDESKSSFEGEM</sequence>
<dbReference type="RefSeq" id="XP_009019026.1">
    <property type="nucleotide sequence ID" value="XM_009020778.1"/>
</dbReference>
<dbReference type="EMBL" id="AMQM01004858">
    <property type="status" value="NOT_ANNOTATED_CDS"/>
    <property type="molecule type" value="Genomic_DNA"/>
</dbReference>
<dbReference type="EMBL" id="KB096716">
    <property type="protein sequence ID" value="ESO02812.1"/>
    <property type="molecule type" value="Genomic_DNA"/>
</dbReference>
<dbReference type="AlphaFoldDB" id="T1F7U6"/>
<dbReference type="InParanoid" id="T1F7U6"/>
<protein>
    <recommendedName>
        <fullName evidence="1">Integrase p58-like C-terminal domain-containing protein</fullName>
    </recommendedName>
</protein>
<dbReference type="EMBL" id="AMQM01004859">
    <property type="status" value="NOT_ANNOTATED_CDS"/>
    <property type="molecule type" value="Genomic_DNA"/>
</dbReference>
<feature type="domain" description="Integrase p58-like C-terminal" evidence="1">
    <location>
        <begin position="102"/>
        <end position="135"/>
    </location>
</feature>
<dbReference type="KEGG" id="hro:HELRODRAFT_174235"/>
<reference evidence="4" key="1">
    <citation type="submission" date="2012-12" db="EMBL/GenBank/DDBJ databases">
        <authorList>
            <person name="Hellsten U."/>
            <person name="Grimwood J."/>
            <person name="Chapman J.A."/>
            <person name="Shapiro H."/>
            <person name="Aerts A."/>
            <person name="Otillar R.P."/>
            <person name="Terry A.Y."/>
            <person name="Boore J.L."/>
            <person name="Simakov O."/>
            <person name="Marletaz F."/>
            <person name="Cho S.-J."/>
            <person name="Edsinger-Gonzales E."/>
            <person name="Havlak P."/>
            <person name="Kuo D.-H."/>
            <person name="Larsson T."/>
            <person name="Lv J."/>
            <person name="Arendt D."/>
            <person name="Savage R."/>
            <person name="Osoegawa K."/>
            <person name="de Jong P."/>
            <person name="Lindberg D.R."/>
            <person name="Seaver E.C."/>
            <person name="Weisblat D.A."/>
            <person name="Putnam N.H."/>
            <person name="Grigoriev I.V."/>
            <person name="Rokhsar D.S."/>
        </authorList>
    </citation>
    <scope>NUCLEOTIDE SEQUENCE</scope>
</reference>
<proteinExistence type="predicted"/>
<dbReference type="HOGENOM" id="CLU_1751692_0_0_1"/>
<organism evidence="3 4">
    <name type="scientific">Helobdella robusta</name>
    <name type="common">Californian leech</name>
    <dbReference type="NCBI Taxonomy" id="6412"/>
    <lineage>
        <taxon>Eukaryota</taxon>
        <taxon>Metazoa</taxon>
        <taxon>Spiralia</taxon>
        <taxon>Lophotrochozoa</taxon>
        <taxon>Annelida</taxon>
        <taxon>Clitellata</taxon>
        <taxon>Hirudinea</taxon>
        <taxon>Rhynchobdellida</taxon>
        <taxon>Glossiphoniidae</taxon>
        <taxon>Helobdella</taxon>
    </lineage>
</organism>
<accession>T1F7U6</accession>
<keyword evidence="4" id="KW-1185">Reference proteome</keyword>
<dbReference type="GeneID" id="20204895"/>